<dbReference type="PANTHER" id="PTHR45947">
    <property type="entry name" value="SULFOQUINOVOSYL TRANSFERASE SQD2"/>
    <property type="match status" value="1"/>
</dbReference>
<protein>
    <recommendedName>
        <fullName evidence="2">Glycosyltransferase subfamily 4-like N-terminal domain-containing protein</fullName>
    </recommendedName>
</protein>
<dbReference type="PANTHER" id="PTHR45947:SF3">
    <property type="entry name" value="SULFOQUINOVOSYL TRANSFERASE SQD2"/>
    <property type="match status" value="1"/>
</dbReference>
<dbReference type="Pfam" id="PF13692">
    <property type="entry name" value="Glyco_trans_1_4"/>
    <property type="match status" value="1"/>
</dbReference>
<dbReference type="AlphaFoldDB" id="A0A1Z3U4Z3"/>
<accession>A0A1Z3U4Z3</accession>
<reference evidence="4" key="1">
    <citation type="submission" date="2017-06" db="EMBL/GenBank/DDBJ databases">
        <title>FDA dAtabase for Regulatory Grade micrObial Sequences (FDA-ARGOS): Supporting development and validation of Infectious Disease Dx tests.</title>
        <authorList>
            <person name="Minogue T."/>
            <person name="Wolcott M."/>
            <person name="Wasieloski L."/>
            <person name="Aguilar W."/>
            <person name="Moore D."/>
            <person name="Tallon L."/>
            <person name="Sadzewicz L."/>
            <person name="Sengamalay N."/>
            <person name="Ott S."/>
            <person name="Godinez A."/>
            <person name="Nagaraj S."/>
            <person name="Nadendla S."/>
            <person name="Geyer C."/>
            <person name="Sichtig H."/>
        </authorList>
    </citation>
    <scope>NUCLEOTIDE SEQUENCE [LARGE SCALE GENOMIC DNA]</scope>
    <source>
        <strain evidence="4">FDAARGOS_289</strain>
    </source>
</reference>
<evidence type="ECO:0000313" key="4">
    <source>
        <dbReference type="Proteomes" id="UP000197050"/>
    </source>
</evidence>
<dbReference type="KEGG" id="bvc:CEP68_01925"/>
<evidence type="ECO:0000259" key="2">
    <source>
        <dbReference type="Pfam" id="PF13579"/>
    </source>
</evidence>
<dbReference type="Proteomes" id="UP000197050">
    <property type="component" value="Chromosome"/>
</dbReference>
<proteinExistence type="predicted"/>
<feature type="domain" description="Glycosyltransferase subfamily 4-like N-terminal" evidence="2">
    <location>
        <begin position="105"/>
        <end position="294"/>
    </location>
</feature>
<dbReference type="Pfam" id="PF13579">
    <property type="entry name" value="Glyco_trans_4_4"/>
    <property type="match status" value="1"/>
</dbReference>
<dbReference type="GO" id="GO:0016757">
    <property type="term" value="F:glycosyltransferase activity"/>
    <property type="evidence" value="ECO:0007669"/>
    <property type="project" value="UniProtKB-ARBA"/>
</dbReference>
<organism evidence="3 4">
    <name type="scientific">Brevundimonas vesicularis</name>
    <name type="common">Pseudomonas vesicularis</name>
    <dbReference type="NCBI Taxonomy" id="41276"/>
    <lineage>
        <taxon>Bacteria</taxon>
        <taxon>Pseudomonadati</taxon>
        <taxon>Pseudomonadota</taxon>
        <taxon>Alphaproteobacteria</taxon>
        <taxon>Caulobacterales</taxon>
        <taxon>Caulobacteraceae</taxon>
        <taxon>Brevundimonas</taxon>
    </lineage>
</organism>
<dbReference type="InterPro" id="IPR028098">
    <property type="entry name" value="Glyco_trans_4-like_N"/>
</dbReference>
<sequence>MVVGRRDGGVPGAVGQPQRLSVHGADGGRGERAGAAGAASGVGGAAGRADAAVGLCAGGDVWRGPDAGGGDGLPVLSGRRLGLAKAAGAVRVLIVNTLYPPARVGGAERSVAQLAQGLRRAGVEASVLTLTPGRGAVNERIDGVPVQRLPLRNLYWPYEGARRSAIRRAVWHGLEAANPLMDQAVDRAVARVRPDLIHLHLTTGFSLSVYRAAARRDLPLVQTLRDWSMLCARASLFRRGRRCERRCRSCVLVTAGKRARSQGVDHVIGLSGPVLETHRAAGYFRRTPGSVIGNAAGAAAIAPRPSLAEAPTMRFGFLGRVEPEKGIEVLLAATRGLAGDWRLMIGGRGEADYVQALRRAYDDPRIVWLGQVEAEAFWPKVDVLVAPAVWAEPFGRSVVEAVQQGRGVIASRIGGLPEAAQGAGMSALIEPGDAGALTAAMQAAVDQPGRWRFAAVGAPAWTEASIVEAHRAVYRQVLSRRASMTSAERDQA</sequence>
<evidence type="ECO:0000313" key="3">
    <source>
        <dbReference type="EMBL" id="ASE38359.1"/>
    </source>
</evidence>
<dbReference type="InterPro" id="IPR050194">
    <property type="entry name" value="Glycosyltransferase_grp1"/>
</dbReference>
<gene>
    <name evidence="3" type="ORF">CEP68_01925</name>
</gene>
<dbReference type="SUPFAM" id="SSF53756">
    <property type="entry name" value="UDP-Glycosyltransferase/glycogen phosphorylase"/>
    <property type="match status" value="1"/>
</dbReference>
<dbReference type="EMBL" id="CP022048">
    <property type="protein sequence ID" value="ASE38359.1"/>
    <property type="molecule type" value="Genomic_DNA"/>
</dbReference>
<dbReference type="Gene3D" id="3.40.50.2000">
    <property type="entry name" value="Glycogen Phosphorylase B"/>
    <property type="match status" value="2"/>
</dbReference>
<name>A0A1Z3U4Z3_BREVE</name>
<evidence type="ECO:0000256" key="1">
    <source>
        <dbReference type="SAM" id="MobiDB-lite"/>
    </source>
</evidence>
<feature type="region of interest" description="Disordered" evidence="1">
    <location>
        <begin position="1"/>
        <end position="39"/>
    </location>
</feature>